<accession>A0A841MTB8</accession>
<organism evidence="1 2">
    <name type="scientific">Algoriphagus iocasae</name>
    <dbReference type="NCBI Taxonomy" id="1836499"/>
    <lineage>
        <taxon>Bacteria</taxon>
        <taxon>Pseudomonadati</taxon>
        <taxon>Bacteroidota</taxon>
        <taxon>Cytophagia</taxon>
        <taxon>Cytophagales</taxon>
        <taxon>Cyclobacteriaceae</taxon>
        <taxon>Algoriphagus</taxon>
    </lineage>
</organism>
<dbReference type="Proteomes" id="UP000588604">
    <property type="component" value="Unassembled WGS sequence"/>
</dbReference>
<dbReference type="EMBL" id="JACIJO010000007">
    <property type="protein sequence ID" value="MBB6329009.1"/>
    <property type="molecule type" value="Genomic_DNA"/>
</dbReference>
<proteinExistence type="predicted"/>
<keyword evidence="2" id="KW-1185">Reference proteome</keyword>
<dbReference type="AlphaFoldDB" id="A0A841MTB8"/>
<name>A0A841MTB8_9BACT</name>
<gene>
    <name evidence="1" type="ORF">FHS59_004673</name>
</gene>
<evidence type="ECO:0000313" key="1">
    <source>
        <dbReference type="EMBL" id="MBB6329009.1"/>
    </source>
</evidence>
<evidence type="ECO:0000313" key="2">
    <source>
        <dbReference type="Proteomes" id="UP000588604"/>
    </source>
</evidence>
<comment type="caution">
    <text evidence="1">The sequence shown here is derived from an EMBL/GenBank/DDBJ whole genome shotgun (WGS) entry which is preliminary data.</text>
</comment>
<protein>
    <submittedName>
        <fullName evidence="1">Uncharacterized protein</fullName>
    </submittedName>
</protein>
<reference evidence="1 2" key="1">
    <citation type="submission" date="2020-08" db="EMBL/GenBank/DDBJ databases">
        <title>Genomic Encyclopedia of Type Strains, Phase IV (KMG-IV): sequencing the most valuable type-strain genomes for metagenomic binning, comparative biology and taxonomic classification.</title>
        <authorList>
            <person name="Goeker M."/>
        </authorList>
    </citation>
    <scope>NUCLEOTIDE SEQUENCE [LARGE SCALE GENOMIC DNA]</scope>
    <source>
        <strain evidence="1 2">DSM 102044</strain>
    </source>
</reference>
<sequence length="36" mass="3794">MIDLKNILTSEIHQGQKGGKTGCGFDNTGNSILGVF</sequence>